<reference evidence="3" key="1">
    <citation type="submission" date="2016-06" db="EMBL/GenBank/DDBJ databases">
        <title>Draft Genome sequence of the fungus Inonotus baumii.</title>
        <authorList>
            <person name="Zhu H."/>
            <person name="Lin W."/>
        </authorList>
    </citation>
    <scope>NUCLEOTIDE SEQUENCE</scope>
    <source>
        <strain evidence="3">821</strain>
    </source>
</reference>
<name>A0A9Q5I4C4_SANBA</name>
<organism evidence="3 4">
    <name type="scientific">Sanghuangporus baumii</name>
    <name type="common">Phellinus baumii</name>
    <dbReference type="NCBI Taxonomy" id="108892"/>
    <lineage>
        <taxon>Eukaryota</taxon>
        <taxon>Fungi</taxon>
        <taxon>Dikarya</taxon>
        <taxon>Basidiomycota</taxon>
        <taxon>Agaricomycotina</taxon>
        <taxon>Agaricomycetes</taxon>
        <taxon>Hymenochaetales</taxon>
        <taxon>Hymenochaetaceae</taxon>
        <taxon>Sanghuangporus</taxon>
    </lineage>
</organism>
<dbReference type="InterPro" id="IPR054289">
    <property type="entry name" value="DUF7025"/>
</dbReference>
<dbReference type="SUPFAM" id="SSF52540">
    <property type="entry name" value="P-loop containing nucleoside triphosphate hydrolases"/>
    <property type="match status" value="1"/>
</dbReference>
<dbReference type="PANTHER" id="PTHR46411:SF2">
    <property type="entry name" value="AAA+ ATPASE DOMAIN-CONTAINING PROTEIN"/>
    <property type="match status" value="1"/>
</dbReference>
<feature type="region of interest" description="Disordered" evidence="1">
    <location>
        <begin position="1"/>
        <end position="25"/>
    </location>
</feature>
<dbReference type="Proteomes" id="UP000757232">
    <property type="component" value="Unassembled WGS sequence"/>
</dbReference>
<dbReference type="PANTHER" id="PTHR46411">
    <property type="entry name" value="FAMILY ATPASE, PUTATIVE-RELATED"/>
    <property type="match status" value="1"/>
</dbReference>
<dbReference type="EMBL" id="LNZH02000088">
    <property type="protein sequence ID" value="OCB91438.1"/>
    <property type="molecule type" value="Genomic_DNA"/>
</dbReference>
<dbReference type="Pfam" id="PF00004">
    <property type="entry name" value="AAA"/>
    <property type="match status" value="1"/>
</dbReference>
<accession>A0A9Q5I4C4</accession>
<dbReference type="OrthoDB" id="10042665at2759"/>
<sequence length="614" mass="70236">MDADSNQENTDCAPSMTPTKRHGNPRIARYDEYYDLRTSSHRLRKTSKMRKTKSYRKGSIIIVRRLINSKGIHYGTEVDIRSEGLLRVLQEINHDVDDLELSCDPPKADTNLFFHSYPRLKDRLDEEERRIPPDIVLIEDLRTALEFTEEEHSGTFANLRGLVSCGEITFDLLWALISPNTPVYHYHEVTEQAEILLARSLSVEREDGQVVASIVCDFIHDDGNTFGLARTVVKINEFRGARKIQNLSLFPLEHHKEREEIGEHAISRGRVSANLKNPGYYEISGAAMREDDRGRQFKFMAYGRVMIDAAAFHYFDPNCYFNRKVHTRLHRENLTEEHYMICSPILLGFCFGSKQWGGFAIDRMRDINWSDEAYRSLVLEPAHKKLVLSLVRQQSDRAKELDDIVQGKGKGLVGLLSGNPGCGKTLTAEAVAEVLKQPLYTVSAGELGTSPEDVDTRLSLILERAQRWNAVLLLDEAEVFLQKRDIADITRNALVSIFLRQLEYYQGILILTTNLISHLDPAFESRLHFCIHYPDLKFESRKSIWKMFFNKAMCNASDEDINRFANLVLNGRQIKNAVISAKSIAMEEEEEMTVKHVDDVLKVARSWEAAKANL</sequence>
<dbReference type="InterPro" id="IPR003959">
    <property type="entry name" value="ATPase_AAA_core"/>
</dbReference>
<evidence type="ECO:0000259" key="2">
    <source>
        <dbReference type="SMART" id="SM00382"/>
    </source>
</evidence>
<dbReference type="InterPro" id="IPR003593">
    <property type="entry name" value="AAA+_ATPase"/>
</dbReference>
<comment type="caution">
    <text evidence="3">The sequence shown here is derived from an EMBL/GenBank/DDBJ whole genome shotgun (WGS) entry which is preliminary data.</text>
</comment>
<evidence type="ECO:0000313" key="4">
    <source>
        <dbReference type="Proteomes" id="UP000757232"/>
    </source>
</evidence>
<dbReference type="Gene3D" id="3.40.50.300">
    <property type="entry name" value="P-loop containing nucleotide triphosphate hydrolases"/>
    <property type="match status" value="1"/>
</dbReference>
<dbReference type="InterPro" id="IPR027417">
    <property type="entry name" value="P-loop_NTPase"/>
</dbReference>
<protein>
    <recommendedName>
        <fullName evidence="2">AAA+ ATPase domain-containing protein</fullName>
    </recommendedName>
</protein>
<dbReference type="SMART" id="SM00382">
    <property type="entry name" value="AAA"/>
    <property type="match status" value="1"/>
</dbReference>
<dbReference type="AlphaFoldDB" id="A0A9Q5I4C4"/>
<feature type="domain" description="AAA+ ATPase" evidence="2">
    <location>
        <begin position="410"/>
        <end position="535"/>
    </location>
</feature>
<evidence type="ECO:0000256" key="1">
    <source>
        <dbReference type="SAM" id="MobiDB-lite"/>
    </source>
</evidence>
<feature type="compositionally biased region" description="Polar residues" evidence="1">
    <location>
        <begin position="1"/>
        <end position="18"/>
    </location>
</feature>
<evidence type="ECO:0000313" key="3">
    <source>
        <dbReference type="EMBL" id="OCB91438.1"/>
    </source>
</evidence>
<dbReference type="GO" id="GO:0016887">
    <property type="term" value="F:ATP hydrolysis activity"/>
    <property type="evidence" value="ECO:0007669"/>
    <property type="project" value="InterPro"/>
</dbReference>
<dbReference type="Pfam" id="PF22942">
    <property type="entry name" value="DUF7025"/>
    <property type="match status" value="1"/>
</dbReference>
<gene>
    <name evidence="3" type="ORF">A7U60_g1316</name>
</gene>
<keyword evidence="4" id="KW-1185">Reference proteome</keyword>
<proteinExistence type="predicted"/>
<dbReference type="GO" id="GO:0005524">
    <property type="term" value="F:ATP binding"/>
    <property type="evidence" value="ECO:0007669"/>
    <property type="project" value="InterPro"/>
</dbReference>
<dbReference type="CDD" id="cd19481">
    <property type="entry name" value="RecA-like_protease"/>
    <property type="match status" value="1"/>
</dbReference>